<dbReference type="SUPFAM" id="SSF51569">
    <property type="entry name" value="Aldolase"/>
    <property type="match status" value="1"/>
</dbReference>
<organism evidence="3 4">
    <name type="scientific">Capsulimonas corticalis</name>
    <dbReference type="NCBI Taxonomy" id="2219043"/>
    <lineage>
        <taxon>Bacteria</taxon>
        <taxon>Bacillati</taxon>
        <taxon>Armatimonadota</taxon>
        <taxon>Armatimonadia</taxon>
        <taxon>Capsulimonadales</taxon>
        <taxon>Capsulimonadaceae</taxon>
        <taxon>Capsulimonas</taxon>
    </lineage>
</organism>
<keyword evidence="4" id="KW-1185">Reference proteome</keyword>
<reference evidence="3 4" key="1">
    <citation type="journal article" date="2019" name="Int. J. Syst. Evol. Microbiol.">
        <title>Capsulimonas corticalis gen. nov., sp. nov., an aerobic capsulated bacterium, of a novel bacterial order, Capsulimonadales ord. nov., of the class Armatimonadia of the phylum Armatimonadetes.</title>
        <authorList>
            <person name="Li J."/>
            <person name="Kudo C."/>
            <person name="Tonouchi A."/>
        </authorList>
    </citation>
    <scope>NUCLEOTIDE SEQUENCE [LARGE SCALE GENOMIC DNA]</scope>
    <source>
        <strain evidence="3 4">AX-7</strain>
    </source>
</reference>
<proteinExistence type="inferred from homology"/>
<dbReference type="EMBL" id="AP025739">
    <property type="protein sequence ID" value="BDI32451.1"/>
    <property type="molecule type" value="Genomic_DNA"/>
</dbReference>
<dbReference type="SMART" id="SM01130">
    <property type="entry name" value="DHDPS"/>
    <property type="match status" value="1"/>
</dbReference>
<dbReference type="Gene3D" id="3.20.20.70">
    <property type="entry name" value="Aldolase class I"/>
    <property type="match status" value="1"/>
</dbReference>
<evidence type="ECO:0000256" key="2">
    <source>
        <dbReference type="PIRNR" id="PIRNR001365"/>
    </source>
</evidence>
<dbReference type="GO" id="GO:0008840">
    <property type="term" value="F:4-hydroxy-tetrahydrodipicolinate synthase activity"/>
    <property type="evidence" value="ECO:0007669"/>
    <property type="project" value="TreeGrafter"/>
</dbReference>
<comment type="similarity">
    <text evidence="2">Belongs to the DapA family.</text>
</comment>
<evidence type="ECO:0000313" key="3">
    <source>
        <dbReference type="EMBL" id="BDI32451.1"/>
    </source>
</evidence>
<name>A0A402D6I4_9BACT</name>
<sequence>MKPTWTGVFPALTTHLHEDQTLDLDATAKHIEVMIESGVQGLVMLGSLGENAALEADEKRRVMEMTVDVARGRVPVLSGVSETSTAAACRYARDMERLGADGLMVLPAMVYKSDPSETMIHFRAVADASDLPIICYNNPIAYGVDITPAMFAQLADEEKFVAIKESSGNTCRISDIINLVGDRYMLFTGVDDLALESIMLGAKGWIAGIGLAFPKENQYLWDLAMAGEWEKARELYRWYMPLLHLDVSLKFVQNIKLCIQECGLGAEWVRAPRQPLAGAEREAVLKVIRHGLANRPSIPTLALA</sequence>
<dbReference type="PRINTS" id="PR00146">
    <property type="entry name" value="DHPICSNTHASE"/>
</dbReference>
<evidence type="ECO:0000313" key="4">
    <source>
        <dbReference type="Proteomes" id="UP000287394"/>
    </source>
</evidence>
<dbReference type="PANTHER" id="PTHR12128">
    <property type="entry name" value="DIHYDRODIPICOLINATE SYNTHASE"/>
    <property type="match status" value="1"/>
</dbReference>
<dbReference type="Pfam" id="PF00701">
    <property type="entry name" value="DHDPS"/>
    <property type="match status" value="1"/>
</dbReference>
<dbReference type="PIRSF" id="PIRSF001365">
    <property type="entry name" value="DHDPS"/>
    <property type="match status" value="1"/>
</dbReference>
<dbReference type="PANTHER" id="PTHR12128:SF72">
    <property type="entry name" value="DIHYDRODIPICOLINATE SYNTHASE"/>
    <property type="match status" value="1"/>
</dbReference>
<dbReference type="Proteomes" id="UP000287394">
    <property type="component" value="Chromosome"/>
</dbReference>
<dbReference type="OrthoDB" id="9778880at2"/>
<keyword evidence="1 2" id="KW-0456">Lyase</keyword>
<protein>
    <submittedName>
        <fullName evidence="3">Dihydrodipicolinate synthase family protein</fullName>
    </submittedName>
</protein>
<dbReference type="AlphaFoldDB" id="A0A402D6I4"/>
<dbReference type="InterPro" id="IPR013785">
    <property type="entry name" value="Aldolase_TIM"/>
</dbReference>
<evidence type="ECO:0000256" key="1">
    <source>
        <dbReference type="ARBA" id="ARBA00023239"/>
    </source>
</evidence>
<gene>
    <name evidence="3" type="ORF">CCAX7_45020</name>
</gene>
<dbReference type="CDD" id="cd00408">
    <property type="entry name" value="DHDPS-like"/>
    <property type="match status" value="1"/>
</dbReference>
<dbReference type="RefSeq" id="WP_119325065.1">
    <property type="nucleotide sequence ID" value="NZ_AP025739.1"/>
</dbReference>
<dbReference type="KEGG" id="ccot:CCAX7_45020"/>
<accession>A0A402D6I4</accession>
<dbReference type="InterPro" id="IPR002220">
    <property type="entry name" value="DapA-like"/>
</dbReference>